<feature type="compositionally biased region" description="Acidic residues" evidence="1">
    <location>
        <begin position="42"/>
        <end position="62"/>
    </location>
</feature>
<organism evidence="3 4">
    <name type="scientific">Chondromyces crocatus</name>
    <dbReference type="NCBI Taxonomy" id="52"/>
    <lineage>
        <taxon>Bacteria</taxon>
        <taxon>Pseudomonadati</taxon>
        <taxon>Myxococcota</taxon>
        <taxon>Polyangia</taxon>
        <taxon>Polyangiales</taxon>
        <taxon>Polyangiaceae</taxon>
        <taxon>Chondromyces</taxon>
    </lineage>
</organism>
<dbReference type="RefSeq" id="WP_050434275.1">
    <property type="nucleotide sequence ID" value="NZ_CP012159.1"/>
</dbReference>
<feature type="signal peptide" evidence="2">
    <location>
        <begin position="1"/>
        <end position="31"/>
    </location>
</feature>
<evidence type="ECO:0000256" key="1">
    <source>
        <dbReference type="SAM" id="MobiDB-lite"/>
    </source>
</evidence>
<evidence type="ECO:0000313" key="4">
    <source>
        <dbReference type="Proteomes" id="UP000067626"/>
    </source>
</evidence>
<dbReference type="Proteomes" id="UP000067626">
    <property type="component" value="Chromosome"/>
</dbReference>
<reference evidence="3 4" key="1">
    <citation type="submission" date="2015-07" db="EMBL/GenBank/DDBJ databases">
        <title>Genome analysis of myxobacterium Chondromyces crocatus Cm c5 reveals a high potential for natural compound synthesis and the genetic basis for the loss of fruiting body formation.</title>
        <authorList>
            <person name="Zaburannyi N."/>
            <person name="Bunk B."/>
            <person name="Maier J."/>
            <person name="Overmann J."/>
            <person name="Mueller R."/>
        </authorList>
    </citation>
    <scope>NUCLEOTIDE SEQUENCE [LARGE SCALE GENOMIC DNA]</scope>
    <source>
        <strain evidence="3 4">Cm c5</strain>
    </source>
</reference>
<sequence length="835" mass="87884">MSTPASRLRRSLRSLALVTQAALFLSLPACVETSSSGSPDPTEPETPETPDPEIPDPTDPETPEVPYVLAISGEVALSAPTLGPAAQHQDHPAIAWNGDHYLLVWEDNRRSVEGGVSHAPDLWAARVSADGTFLDPTGKLLIEGAWAPTITSDGTDFRVGFIRYIPQDFSGRIELAHVSAAGELLSETPIPCNLNRSADALKVAFDGTNYVVVWANGDAYHARVSPQGVVLGGECALLAPAYQVDVAFDGTNSQIVLTDLTGVKGYRLDPQGNLVDSAPLVITPPGVPEGRYYNVGVACTGGVCTVAWGEGEYELWGDPTSGEPTLIQAARVTSGGVLLDAQPITLVSDDPYNEPFHLDVAIDGQDAVVVAGLWTTMMYEGRPRGTVMAARLTAQGLPVGSPHVLASAWSTPGVFGAITTGGPRPLVVWSDQADSYGPGYDNDIKGVFVDATGPVGAPILLEGAPDQRQPSVAFDGENFVVAWSDGRNGHQGHSKDIYVTRVSPGAQVLDPQGVRLSATTPLYGFAALDHRPRVVFDGEKAVVSYLNCEVAPLVYTCVTALSRISTAGAVLDAASLNPLMLHLQLSHGQGYAPPVLSGDGGILVVEPRELATAHIDQSGQITRDYDLDEETYYFRADNRRTASASSGSEHLYLYATTNGQIQGVRLALDGTPLDGGARFAVVPSGSQVTSFSAAFDGQHYIAVWVDEAGPAPRILASRITTTGTVVDTTPVLIAEHPGCDTVALDTQGAVRGTHRTIVAWKACGPNSTDLFGALLDGDLTAEHFTLTSDAFTDEAPALSSSGSHILATYSSTRLSAPLGAERVYARLLTEAPPSP</sequence>
<keyword evidence="2" id="KW-0732">Signal</keyword>
<protein>
    <submittedName>
        <fullName evidence="3">Uncharacterized protein</fullName>
    </submittedName>
</protein>
<name>A0A0K1EP49_CHOCO</name>
<dbReference type="OrthoDB" id="5481789at2"/>
<keyword evidence="4" id="KW-1185">Reference proteome</keyword>
<feature type="chain" id="PRO_5005459744" evidence="2">
    <location>
        <begin position="32"/>
        <end position="835"/>
    </location>
</feature>
<dbReference type="KEGG" id="ccro:CMC5_069170"/>
<evidence type="ECO:0000313" key="3">
    <source>
        <dbReference type="EMBL" id="AKT42690.1"/>
    </source>
</evidence>
<gene>
    <name evidence="3" type="ORF">CMC5_069170</name>
</gene>
<accession>A0A0K1EP49</accession>
<dbReference type="EMBL" id="CP012159">
    <property type="protein sequence ID" value="AKT42690.1"/>
    <property type="molecule type" value="Genomic_DNA"/>
</dbReference>
<dbReference type="AlphaFoldDB" id="A0A0K1EP49"/>
<evidence type="ECO:0000256" key="2">
    <source>
        <dbReference type="SAM" id="SignalP"/>
    </source>
</evidence>
<proteinExistence type="predicted"/>
<feature type="region of interest" description="Disordered" evidence="1">
    <location>
        <begin position="31"/>
        <end position="64"/>
    </location>
</feature>